<protein>
    <recommendedName>
        <fullName evidence="3">AAA+ ATPase domain-containing protein</fullName>
    </recommendedName>
</protein>
<evidence type="ECO:0000256" key="1">
    <source>
        <dbReference type="SAM" id="Coils"/>
    </source>
</evidence>
<keyword evidence="1" id="KW-0175">Coiled coil</keyword>
<organism evidence="4 5">
    <name type="scientific">Periconia macrospinosa</name>
    <dbReference type="NCBI Taxonomy" id="97972"/>
    <lineage>
        <taxon>Eukaryota</taxon>
        <taxon>Fungi</taxon>
        <taxon>Dikarya</taxon>
        <taxon>Ascomycota</taxon>
        <taxon>Pezizomycotina</taxon>
        <taxon>Dothideomycetes</taxon>
        <taxon>Pleosporomycetidae</taxon>
        <taxon>Pleosporales</taxon>
        <taxon>Massarineae</taxon>
        <taxon>Periconiaceae</taxon>
        <taxon>Periconia</taxon>
    </lineage>
</organism>
<dbReference type="Pfam" id="PF22942">
    <property type="entry name" value="DUF7025"/>
    <property type="match status" value="1"/>
</dbReference>
<feature type="domain" description="AAA+ ATPase" evidence="3">
    <location>
        <begin position="675"/>
        <end position="802"/>
    </location>
</feature>
<dbReference type="PANTHER" id="PTHR46411:SF2">
    <property type="entry name" value="AAA+ ATPASE DOMAIN-CONTAINING PROTEIN"/>
    <property type="match status" value="1"/>
</dbReference>
<feature type="region of interest" description="Disordered" evidence="2">
    <location>
        <begin position="57"/>
        <end position="131"/>
    </location>
</feature>
<keyword evidence="5" id="KW-1185">Reference proteome</keyword>
<dbReference type="OrthoDB" id="10042665at2759"/>
<name>A0A2V1DQB6_9PLEO</name>
<dbReference type="Gene3D" id="3.40.50.300">
    <property type="entry name" value="P-loop containing nucleotide triphosphate hydrolases"/>
    <property type="match status" value="1"/>
</dbReference>
<sequence length="916" mass="105301">MSRRPGRRVMDRPPLSPPLPPLVVPDRSSPPSRPPIFLDQNSGSLNVLEGYAALSRDETADSVPNPHHLRMINDKQYRRRSNHDSSIRQPKTRNTVPPSSRTSKSSSSISSLEENRILPQRTGIRRETPQRYQYVEEHVPVDEYSVTSSSPSIVTELRPEQRTSTRDSYLPSRTREPSADLPLVTSKHIRSSVDEILDELEALREENERLKHGHPKQEAPTQPAVLAYTSRTFYKIGQSYYLDQPHWEPGEGGNVVLLANNPIRNISYYLDQHPEIAFAVYKEYSPYPPADRTKIETKDGVYRDPEPLSEYISLIADSMLDAVEELVQRIPDFGEFFPYFDPESNIPAPYLFMYYSEPFVADVLPDLDLPSQDLIKQLQKVISKSHGYEYESAKLQTDKGMVSRHLMKYLIRPGDVLITQGSFGLQAYIAMAWIEKPEKTLEEEEYEEYDRTVKKRVPRYGSLAQSGGKKKKTTYEWKIPAWCWKFDGVFSKYQVKLRIEMSIGYDEEAIGIRSLNVYPLKFAPQETRSLLEKRGRIFWSARHKRFVSYLRSTDDELHNIEDRYMVDTKAYKTMYPLSDVAQIKLRADISPLRMADDKPPEGDALLVFPPSVMAYNLLQKSWRELYVDRIADIEWNKQAFQDLVAEPETKELVQALVMKQLAFRESTDFVIGKGNGLIMLLHGAPGTGKTFTAEGVAEFSEKPLLRVTCGDIGTDAQEVDHQLRATFELGKMWDCVVLLDEADVFLEERDMKDLARNALVSVFLRALEYYEGILILTSNRVGTFDEAFKSRIQLALHYENLGPIQRRKIWRNFMNRIRAQYASSDEADIEDILDHLDDLSKEVMNGREIRNAITIARQLAQFKEEPFRYSHLKHVIGVGSKFGMYLKDLRMGLTDDDIKQDSGLRLSYSTAVSERP</sequence>
<dbReference type="CDD" id="cd19481">
    <property type="entry name" value="RecA-like_protease"/>
    <property type="match status" value="1"/>
</dbReference>
<gene>
    <name evidence="4" type="ORF">DM02DRAFT_563308</name>
</gene>
<feature type="compositionally biased region" description="Pro residues" evidence="2">
    <location>
        <begin position="14"/>
        <end position="23"/>
    </location>
</feature>
<evidence type="ECO:0000313" key="5">
    <source>
        <dbReference type="Proteomes" id="UP000244855"/>
    </source>
</evidence>
<dbReference type="Proteomes" id="UP000244855">
    <property type="component" value="Unassembled WGS sequence"/>
</dbReference>
<feature type="region of interest" description="Disordered" evidence="2">
    <location>
        <begin position="1"/>
        <end position="44"/>
    </location>
</feature>
<dbReference type="GO" id="GO:0005524">
    <property type="term" value="F:ATP binding"/>
    <property type="evidence" value="ECO:0007669"/>
    <property type="project" value="InterPro"/>
</dbReference>
<dbReference type="InterPro" id="IPR054289">
    <property type="entry name" value="DUF7025"/>
</dbReference>
<feature type="region of interest" description="Disordered" evidence="2">
    <location>
        <begin position="143"/>
        <end position="179"/>
    </location>
</feature>
<dbReference type="EMBL" id="KZ805375">
    <property type="protein sequence ID" value="PVI00367.1"/>
    <property type="molecule type" value="Genomic_DNA"/>
</dbReference>
<dbReference type="InterPro" id="IPR027417">
    <property type="entry name" value="P-loop_NTPase"/>
</dbReference>
<dbReference type="GO" id="GO:0016887">
    <property type="term" value="F:ATP hydrolysis activity"/>
    <property type="evidence" value="ECO:0007669"/>
    <property type="project" value="InterPro"/>
</dbReference>
<dbReference type="STRING" id="97972.A0A2V1DQB6"/>
<dbReference type="InterPro" id="IPR003593">
    <property type="entry name" value="AAA+_ATPase"/>
</dbReference>
<evidence type="ECO:0000313" key="4">
    <source>
        <dbReference type="EMBL" id="PVI00367.1"/>
    </source>
</evidence>
<accession>A0A2V1DQB6</accession>
<evidence type="ECO:0000259" key="3">
    <source>
        <dbReference type="SMART" id="SM00382"/>
    </source>
</evidence>
<dbReference type="Pfam" id="PF00004">
    <property type="entry name" value="AAA"/>
    <property type="match status" value="1"/>
</dbReference>
<dbReference type="Pfam" id="PF23232">
    <property type="entry name" value="AAA_lid_13"/>
    <property type="match status" value="1"/>
</dbReference>
<dbReference type="SMART" id="SM00382">
    <property type="entry name" value="AAA"/>
    <property type="match status" value="1"/>
</dbReference>
<dbReference type="PANTHER" id="PTHR46411">
    <property type="entry name" value="FAMILY ATPASE, PUTATIVE-RELATED"/>
    <property type="match status" value="1"/>
</dbReference>
<reference evidence="4 5" key="1">
    <citation type="journal article" date="2018" name="Sci. Rep.">
        <title>Comparative genomics provides insights into the lifestyle and reveals functional heterogeneity of dark septate endophytic fungi.</title>
        <authorList>
            <person name="Knapp D.G."/>
            <person name="Nemeth J.B."/>
            <person name="Barry K."/>
            <person name="Hainaut M."/>
            <person name="Henrissat B."/>
            <person name="Johnson J."/>
            <person name="Kuo A."/>
            <person name="Lim J.H.P."/>
            <person name="Lipzen A."/>
            <person name="Nolan M."/>
            <person name="Ohm R.A."/>
            <person name="Tamas L."/>
            <person name="Grigoriev I.V."/>
            <person name="Spatafora J.W."/>
            <person name="Nagy L.G."/>
            <person name="Kovacs G.M."/>
        </authorList>
    </citation>
    <scope>NUCLEOTIDE SEQUENCE [LARGE SCALE GENOMIC DNA]</scope>
    <source>
        <strain evidence="4 5">DSE2036</strain>
    </source>
</reference>
<feature type="compositionally biased region" description="Low complexity" evidence="2">
    <location>
        <begin position="99"/>
        <end position="111"/>
    </location>
</feature>
<feature type="compositionally biased region" description="Basic and acidic residues" evidence="2">
    <location>
        <begin position="71"/>
        <end position="86"/>
    </location>
</feature>
<dbReference type="SUPFAM" id="SSF52540">
    <property type="entry name" value="P-loop containing nucleoside triphosphate hydrolases"/>
    <property type="match status" value="1"/>
</dbReference>
<proteinExistence type="predicted"/>
<feature type="compositionally biased region" description="Polar residues" evidence="2">
    <location>
        <begin position="87"/>
        <end position="98"/>
    </location>
</feature>
<evidence type="ECO:0000256" key="2">
    <source>
        <dbReference type="SAM" id="MobiDB-lite"/>
    </source>
</evidence>
<dbReference type="InterPro" id="IPR003959">
    <property type="entry name" value="ATPase_AAA_core"/>
</dbReference>
<dbReference type="AlphaFoldDB" id="A0A2V1DQB6"/>
<dbReference type="InterPro" id="IPR056599">
    <property type="entry name" value="AAA_lid_fung"/>
</dbReference>
<feature type="coiled-coil region" evidence="1">
    <location>
        <begin position="186"/>
        <end position="213"/>
    </location>
</feature>